<evidence type="ECO:0000313" key="3">
    <source>
        <dbReference type="Proteomes" id="UP000325755"/>
    </source>
</evidence>
<keyword evidence="1" id="KW-0472">Membrane</keyword>
<dbReference type="KEGG" id="mmob:F6R98_06375"/>
<dbReference type="RefSeq" id="WP_153248277.1">
    <property type="nucleotide sequence ID" value="NZ_CP044205.1"/>
</dbReference>
<dbReference type="InParanoid" id="A0A5Q0BKK4"/>
<dbReference type="OrthoDB" id="5418945at2"/>
<dbReference type="Proteomes" id="UP000325755">
    <property type="component" value="Chromosome"/>
</dbReference>
<keyword evidence="1" id="KW-1133">Transmembrane helix</keyword>
<dbReference type="AlphaFoldDB" id="A0A5Q0BKK4"/>
<dbReference type="EMBL" id="CP044205">
    <property type="protein sequence ID" value="QFY42296.1"/>
    <property type="molecule type" value="Genomic_DNA"/>
</dbReference>
<sequence length="368" mass="40740">MEIKRIIGPAMAVVLIIGIGAAAFISHNRKAVDDANKAAAASIVELKGMIGSEKESFFADPEVIEALAAKGFRVKVEKVGSREIVSRDPTGYDFGFPSGSPAAMALQNKVKARQVYTTFFTPMAVASWKLLVPVLEQEGIVKMTDGAYYILDMKKLLDKIEQGVRWRELKGNTVYPTGKSILISSTDVRKSNSAAMYLALASYVLNDNNVVDDNEHANKLLPFLTSLFLRQGLQESSSSGPFEDYATMGVGKAPLVMIYESQFLEYQSKRAQPNADMVLLYPQPTLYSKHVLVPFNENGRRLGEVLASDLKLQKLATQYGYRTSSLENFAEFLKSKNLQAPATLVEVIDPPSYEILERMIQSIENKFQ</sequence>
<accession>A0A5Q0BKK4</accession>
<gene>
    <name evidence="2" type="ORF">F6R98_06375</name>
</gene>
<organism evidence="2 3">
    <name type="scientific">Candidatus Methylospira mobilis</name>
    <dbReference type="NCBI Taxonomy" id="1808979"/>
    <lineage>
        <taxon>Bacteria</taxon>
        <taxon>Pseudomonadati</taxon>
        <taxon>Pseudomonadota</taxon>
        <taxon>Gammaproteobacteria</taxon>
        <taxon>Methylococcales</taxon>
        <taxon>Methylococcaceae</taxon>
        <taxon>Candidatus Methylospira</taxon>
    </lineage>
</organism>
<name>A0A5Q0BKK4_9GAMM</name>
<keyword evidence="3" id="KW-1185">Reference proteome</keyword>
<proteinExistence type="predicted"/>
<protein>
    <recommendedName>
        <fullName evidence="4">Extracellular solute-binding protein</fullName>
    </recommendedName>
</protein>
<keyword evidence="1" id="KW-0812">Transmembrane</keyword>
<evidence type="ECO:0000256" key="1">
    <source>
        <dbReference type="SAM" id="Phobius"/>
    </source>
</evidence>
<evidence type="ECO:0008006" key="4">
    <source>
        <dbReference type="Google" id="ProtNLM"/>
    </source>
</evidence>
<evidence type="ECO:0000313" key="2">
    <source>
        <dbReference type="EMBL" id="QFY42296.1"/>
    </source>
</evidence>
<feature type="transmembrane region" description="Helical" evidence="1">
    <location>
        <begin position="6"/>
        <end position="25"/>
    </location>
</feature>
<reference evidence="2 3" key="1">
    <citation type="submission" date="2019-09" db="EMBL/GenBank/DDBJ databases">
        <title>Ecophysiology of the spiral-shaped methanotroph Methylospira mobilis as revealed by the complete genome sequence.</title>
        <authorList>
            <person name="Oshkin I.Y."/>
            <person name="Dedysh S.N."/>
            <person name="Miroshnikov K."/>
            <person name="Danilova O.V."/>
            <person name="Hakobyan A."/>
            <person name="Liesack W."/>
        </authorList>
    </citation>
    <scope>NUCLEOTIDE SEQUENCE [LARGE SCALE GENOMIC DNA]</scope>
    <source>
        <strain evidence="2 3">Shm1</strain>
    </source>
</reference>